<feature type="signal peptide" evidence="1">
    <location>
        <begin position="1"/>
        <end position="20"/>
    </location>
</feature>
<sequence length="312" mass="33615" precursor="true">MLARTLLTALIVCAPALASAQVSLKHDPAYREGTSVRSEVTVDTGQTLTLGEMDVETSSSMFMITLESVDAKTDDGGWKMRGKFETLQSDISLPGGLEFQFDSGNPDAAQTVPALQAVADLMQTLAKAEWTTVISADGRVKTVKFDGDPLTAVPEAFRSQISPETWKKAANQILDRLPNEPVSKGDSWTRTESSDFGGGQSMTFEKKYTYLGPTEKDGQSFEKIGVESLSVTYKMEPNGVSPVKVTGSDLQIAESEGEVLYNPEAGTITGMKEKVHITGDLELEVNGQTLPGKLDLTIGTTMKSRNVEDSSE</sequence>
<evidence type="ECO:0000256" key="1">
    <source>
        <dbReference type="SAM" id="SignalP"/>
    </source>
</evidence>
<name>A0A517ZDP4_9PLAN</name>
<keyword evidence="3" id="KW-1185">Reference proteome</keyword>
<reference evidence="2 3" key="1">
    <citation type="submission" date="2019-02" db="EMBL/GenBank/DDBJ databases">
        <title>Deep-cultivation of Planctomycetes and their phenomic and genomic characterization uncovers novel biology.</title>
        <authorList>
            <person name="Wiegand S."/>
            <person name="Jogler M."/>
            <person name="Boedeker C."/>
            <person name="Pinto D."/>
            <person name="Vollmers J."/>
            <person name="Rivas-Marin E."/>
            <person name="Kohn T."/>
            <person name="Peeters S.H."/>
            <person name="Heuer A."/>
            <person name="Rast P."/>
            <person name="Oberbeckmann S."/>
            <person name="Bunk B."/>
            <person name="Jeske O."/>
            <person name="Meyerdierks A."/>
            <person name="Storesund J.E."/>
            <person name="Kallscheuer N."/>
            <person name="Luecker S."/>
            <person name="Lage O.M."/>
            <person name="Pohl T."/>
            <person name="Merkel B.J."/>
            <person name="Hornburger P."/>
            <person name="Mueller R.-W."/>
            <person name="Bruemmer F."/>
            <person name="Labrenz M."/>
            <person name="Spormann A.M."/>
            <person name="Op den Camp H."/>
            <person name="Overmann J."/>
            <person name="Amann R."/>
            <person name="Jetten M.S.M."/>
            <person name="Mascher T."/>
            <person name="Medema M.H."/>
            <person name="Devos D.P."/>
            <person name="Kaster A.-K."/>
            <person name="Ovreas L."/>
            <person name="Rohde M."/>
            <person name="Galperin M.Y."/>
            <person name="Jogler C."/>
        </authorList>
    </citation>
    <scope>NUCLEOTIDE SEQUENCE [LARGE SCALE GENOMIC DNA]</scope>
    <source>
        <strain evidence="2 3">Mal4</strain>
    </source>
</reference>
<dbReference type="EMBL" id="CP036275">
    <property type="protein sequence ID" value="QDU40584.1"/>
    <property type="molecule type" value="Genomic_DNA"/>
</dbReference>
<evidence type="ECO:0000313" key="3">
    <source>
        <dbReference type="Proteomes" id="UP000320496"/>
    </source>
</evidence>
<protein>
    <submittedName>
        <fullName evidence="2">Uncharacterized protein</fullName>
    </submittedName>
</protein>
<proteinExistence type="predicted"/>
<organism evidence="2 3">
    <name type="scientific">Maioricimonas rarisocia</name>
    <dbReference type="NCBI Taxonomy" id="2528026"/>
    <lineage>
        <taxon>Bacteria</taxon>
        <taxon>Pseudomonadati</taxon>
        <taxon>Planctomycetota</taxon>
        <taxon>Planctomycetia</taxon>
        <taxon>Planctomycetales</taxon>
        <taxon>Planctomycetaceae</taxon>
        <taxon>Maioricimonas</taxon>
    </lineage>
</organism>
<feature type="chain" id="PRO_5022053860" evidence="1">
    <location>
        <begin position="21"/>
        <end position="312"/>
    </location>
</feature>
<dbReference type="AlphaFoldDB" id="A0A517ZDP4"/>
<evidence type="ECO:0000313" key="2">
    <source>
        <dbReference type="EMBL" id="QDU40584.1"/>
    </source>
</evidence>
<dbReference type="RefSeq" id="WP_145371861.1">
    <property type="nucleotide sequence ID" value="NZ_CP036275.1"/>
</dbReference>
<dbReference type="OrthoDB" id="268998at2"/>
<gene>
    <name evidence="2" type="ORF">Mal4_49420</name>
</gene>
<accession>A0A517ZDP4</accession>
<dbReference type="Proteomes" id="UP000320496">
    <property type="component" value="Chromosome"/>
</dbReference>
<dbReference type="KEGG" id="mri:Mal4_49420"/>
<keyword evidence="1" id="KW-0732">Signal</keyword>